<evidence type="ECO:0000256" key="5">
    <source>
        <dbReference type="ARBA" id="ARBA00023242"/>
    </source>
</evidence>
<dbReference type="InterPro" id="IPR050815">
    <property type="entry name" value="TF_fung"/>
</dbReference>
<keyword evidence="3" id="KW-0805">Transcription regulation</keyword>
<dbReference type="GO" id="GO:0006351">
    <property type="term" value="P:DNA-templated transcription"/>
    <property type="evidence" value="ECO:0007669"/>
    <property type="project" value="InterPro"/>
</dbReference>
<organism evidence="8 9">
    <name type="scientific">Exophiala mesophila</name>
    <name type="common">Black yeast-like fungus</name>
    <dbReference type="NCBI Taxonomy" id="212818"/>
    <lineage>
        <taxon>Eukaryota</taxon>
        <taxon>Fungi</taxon>
        <taxon>Dikarya</taxon>
        <taxon>Ascomycota</taxon>
        <taxon>Pezizomycotina</taxon>
        <taxon>Eurotiomycetes</taxon>
        <taxon>Chaetothyriomycetidae</taxon>
        <taxon>Chaetothyriales</taxon>
        <taxon>Herpotrichiellaceae</taxon>
        <taxon>Exophiala</taxon>
    </lineage>
</organism>
<keyword evidence="4" id="KW-0804">Transcription</keyword>
<proteinExistence type="predicted"/>
<dbReference type="GO" id="GO:0003677">
    <property type="term" value="F:DNA binding"/>
    <property type="evidence" value="ECO:0007669"/>
    <property type="project" value="InterPro"/>
</dbReference>
<evidence type="ECO:0000256" key="4">
    <source>
        <dbReference type="ARBA" id="ARBA00023163"/>
    </source>
</evidence>
<dbReference type="GO" id="GO:0005634">
    <property type="term" value="C:nucleus"/>
    <property type="evidence" value="ECO:0007669"/>
    <property type="project" value="UniProtKB-SubCell"/>
</dbReference>
<dbReference type="OrthoDB" id="424974at2759"/>
<gene>
    <name evidence="8" type="ORF">B0A52_05523</name>
</gene>
<dbReference type="Proteomes" id="UP000288859">
    <property type="component" value="Unassembled WGS sequence"/>
</dbReference>
<dbReference type="PANTHER" id="PTHR47338">
    <property type="entry name" value="ZN(II)2CYS6 TRANSCRIPTION FACTOR (EUROFUNG)-RELATED"/>
    <property type="match status" value="1"/>
</dbReference>
<evidence type="ECO:0000256" key="3">
    <source>
        <dbReference type="ARBA" id="ARBA00023015"/>
    </source>
</evidence>
<comment type="caution">
    <text evidence="8">The sequence shown here is derived from an EMBL/GenBank/DDBJ whole genome shotgun (WGS) entry which is preliminary data.</text>
</comment>
<dbReference type="Pfam" id="PF04082">
    <property type="entry name" value="Fungal_trans"/>
    <property type="match status" value="1"/>
</dbReference>
<protein>
    <recommendedName>
        <fullName evidence="7">Xylanolytic transcriptional activator regulatory domain-containing protein</fullName>
    </recommendedName>
</protein>
<dbReference type="CDD" id="cd12148">
    <property type="entry name" value="fungal_TF_MHR"/>
    <property type="match status" value="1"/>
</dbReference>
<keyword evidence="5" id="KW-0539">Nucleus</keyword>
<evidence type="ECO:0000256" key="6">
    <source>
        <dbReference type="SAM" id="MobiDB-lite"/>
    </source>
</evidence>
<reference evidence="8 9" key="1">
    <citation type="submission" date="2017-03" db="EMBL/GenBank/DDBJ databases">
        <title>Genomes of endolithic fungi from Antarctica.</title>
        <authorList>
            <person name="Coleine C."/>
            <person name="Masonjones S."/>
            <person name="Stajich J.E."/>
        </authorList>
    </citation>
    <scope>NUCLEOTIDE SEQUENCE [LARGE SCALE GENOMIC DNA]</scope>
    <source>
        <strain evidence="8 9">CCFEE 6314</strain>
    </source>
</reference>
<name>A0A438N368_EXOME</name>
<sequence>MMPVWKDPGSAFGKLASHVGERPSCSLCRRLDQECTYAPHRGRADLPPRPSANSTPSRPTLVQRDDETLVTEERLDDLEHQIAQMRSALSLPPWQTTNAIIELYIKYCNCQPLPLFSPQYLRDTISSRDPELLLALISLAARFSSDSEVASSTAIVEESQRLVATRVSQGPVELSTIQTLCILSLREFNHGNTPKANVYSSLATSLCQGAGLSSKADAAILGDVGEERRRCYWSVVLLQRLYGYPSGSFLFVIDEKIPQYPQSAAQPFGTSSDITDAALAQSEVQGNLIELSDLGITSYAIQLSKVWQRAARYAHRRYAPSALPPWSAQSEYSKITAQLMELETRLPYKYRFRPSRFADQDSEQLWNNRAFWAPWVFVQMIYHSIVCLLNHPLLMALRLRSFRVTMVPEIFLQHTADMTITHTDWIVYLLDICNDKLFTLSDPFLAHFVAIAATIFLQQKYTDDAVVKSARQQSFSKCLTFVQKIGTKWPYIRKLVGQSPVPVCIFSLTNSAYTGQQARNMEAFEQEVSTSFHNSAAAGTPNSSIFIDLNLFWDIIESSFVSELPRAADSYFGTSLILHRHQAESSEVLRSRLLPEPMRLNQETVTPATVYTGQTPVTSRAMENNPFDSQLQFPAAGGLPEDGLSILAQSYFAQGQDFVGTLDDWWFSVPGPAVT</sequence>
<dbReference type="VEuPathDB" id="FungiDB:PV10_08271"/>
<dbReference type="AlphaFoldDB" id="A0A438N368"/>
<evidence type="ECO:0000259" key="7">
    <source>
        <dbReference type="Pfam" id="PF04082"/>
    </source>
</evidence>
<feature type="compositionally biased region" description="Polar residues" evidence="6">
    <location>
        <begin position="51"/>
        <end position="60"/>
    </location>
</feature>
<dbReference type="EMBL" id="NAJM01000024">
    <property type="protein sequence ID" value="RVX70190.1"/>
    <property type="molecule type" value="Genomic_DNA"/>
</dbReference>
<dbReference type="PANTHER" id="PTHR47338:SF9">
    <property type="entry name" value="ZN(II)2CYS6 TRANSCRIPTION FACTOR (EUROFUNG)"/>
    <property type="match status" value="1"/>
</dbReference>
<evidence type="ECO:0000313" key="8">
    <source>
        <dbReference type="EMBL" id="RVX70190.1"/>
    </source>
</evidence>
<dbReference type="GO" id="GO:0008270">
    <property type="term" value="F:zinc ion binding"/>
    <property type="evidence" value="ECO:0007669"/>
    <property type="project" value="InterPro"/>
</dbReference>
<accession>A0A438N368</accession>
<feature type="domain" description="Xylanolytic transcriptional activator regulatory" evidence="7">
    <location>
        <begin position="101"/>
        <end position="241"/>
    </location>
</feature>
<evidence type="ECO:0000256" key="1">
    <source>
        <dbReference type="ARBA" id="ARBA00004123"/>
    </source>
</evidence>
<evidence type="ECO:0000313" key="9">
    <source>
        <dbReference type="Proteomes" id="UP000288859"/>
    </source>
</evidence>
<keyword evidence="2" id="KW-0479">Metal-binding</keyword>
<dbReference type="InterPro" id="IPR007219">
    <property type="entry name" value="XnlR_reg_dom"/>
</dbReference>
<comment type="subcellular location">
    <subcellularLocation>
        <location evidence="1">Nucleus</location>
    </subcellularLocation>
</comment>
<evidence type="ECO:0000256" key="2">
    <source>
        <dbReference type="ARBA" id="ARBA00022723"/>
    </source>
</evidence>
<feature type="region of interest" description="Disordered" evidence="6">
    <location>
        <begin position="39"/>
        <end position="65"/>
    </location>
</feature>
<dbReference type="GO" id="GO:0000981">
    <property type="term" value="F:DNA-binding transcription factor activity, RNA polymerase II-specific"/>
    <property type="evidence" value="ECO:0007669"/>
    <property type="project" value="InterPro"/>
</dbReference>